<keyword evidence="1" id="KW-0472">Membrane</keyword>
<keyword evidence="1" id="KW-0812">Transmembrane</keyword>
<evidence type="ECO:0008006" key="3">
    <source>
        <dbReference type="Google" id="ProtNLM"/>
    </source>
</evidence>
<keyword evidence="1" id="KW-1133">Transmembrane helix</keyword>
<dbReference type="AlphaFoldDB" id="E4YH37"/>
<sequence>MKRINFKNKIIYIFALLIIVTVFYQAIILAKFSDVKQARKYIEENSKTCDICADCATFSQKNFTQEKILIPLLVWGPNNQIQGFRESLYIANALGRKLVAPPFFPNWNHLANGSSLIHPWNRIDTQLLSKHYDIVSPQKVVEICGPRIRLNLSTGIVSYNPNRYSIFKKYLGLDSWSNAFVFPISDKTLSPEEENRPLSNAIDKTYLNSIYKSDEKCVILEYPWNSIPAYDIFVQLKSQKISEEYKEIVDIIKNTKRPAKGSKLKAKLKINFSNTINTINMQ</sequence>
<reference evidence="2" key="1">
    <citation type="journal article" date="2010" name="Science">
        <title>Plasticity of animal genome architecture unmasked by rapid evolution of a pelagic tunicate.</title>
        <authorList>
            <person name="Denoeud F."/>
            <person name="Henriet S."/>
            <person name="Mungpakdee S."/>
            <person name="Aury J.M."/>
            <person name="Da Silva C."/>
            <person name="Brinkmann H."/>
            <person name="Mikhaleva J."/>
            <person name="Olsen L.C."/>
            <person name="Jubin C."/>
            <person name="Canestro C."/>
            <person name="Bouquet J.M."/>
            <person name="Danks G."/>
            <person name="Poulain J."/>
            <person name="Campsteijn C."/>
            <person name="Adamski M."/>
            <person name="Cross I."/>
            <person name="Yadetie F."/>
            <person name="Muffato M."/>
            <person name="Louis A."/>
            <person name="Butcher S."/>
            <person name="Tsagkogeorga G."/>
            <person name="Konrad A."/>
            <person name="Singh S."/>
            <person name="Jensen M.F."/>
            <person name="Cong E.H."/>
            <person name="Eikeseth-Otteraa H."/>
            <person name="Noel B."/>
            <person name="Anthouard V."/>
            <person name="Porcel B.M."/>
            <person name="Kachouri-Lafond R."/>
            <person name="Nishino A."/>
            <person name="Ugolini M."/>
            <person name="Chourrout P."/>
            <person name="Nishida H."/>
            <person name="Aasland R."/>
            <person name="Huzurbazar S."/>
            <person name="Westhof E."/>
            <person name="Delsuc F."/>
            <person name="Lehrach H."/>
            <person name="Reinhardt R."/>
            <person name="Weissenbach J."/>
            <person name="Roy S.W."/>
            <person name="Artiguenave F."/>
            <person name="Postlethwait J.H."/>
            <person name="Manak J.R."/>
            <person name="Thompson E.M."/>
            <person name="Jaillon O."/>
            <person name="Du Pasquier L."/>
            <person name="Boudinot P."/>
            <person name="Liberles D.A."/>
            <person name="Volff J.N."/>
            <person name="Philippe H."/>
            <person name="Lenhard B."/>
            <person name="Roest Crollius H."/>
            <person name="Wincker P."/>
            <person name="Chourrout D."/>
        </authorList>
    </citation>
    <scope>NUCLEOTIDE SEQUENCE [LARGE SCALE GENOMIC DNA]</scope>
</reference>
<evidence type="ECO:0000256" key="1">
    <source>
        <dbReference type="SAM" id="Phobius"/>
    </source>
</evidence>
<protein>
    <recommendedName>
        <fullName evidence="3">Peptide-O-fucosyltransferase</fullName>
    </recommendedName>
</protein>
<dbReference type="EMBL" id="FN654547">
    <property type="protein sequence ID" value="CBY34811.1"/>
    <property type="molecule type" value="Genomic_DNA"/>
</dbReference>
<evidence type="ECO:0000313" key="2">
    <source>
        <dbReference type="EMBL" id="CBY34811.1"/>
    </source>
</evidence>
<feature type="transmembrane region" description="Helical" evidence="1">
    <location>
        <begin position="12"/>
        <end position="30"/>
    </location>
</feature>
<name>E4YH37_OIKDI</name>
<accession>E4YH37</accession>
<dbReference type="Proteomes" id="UP000011014">
    <property type="component" value="Unassembled WGS sequence"/>
</dbReference>
<organism evidence="2">
    <name type="scientific">Oikopleura dioica</name>
    <name type="common">Tunicate</name>
    <dbReference type="NCBI Taxonomy" id="34765"/>
    <lineage>
        <taxon>Eukaryota</taxon>
        <taxon>Metazoa</taxon>
        <taxon>Chordata</taxon>
        <taxon>Tunicata</taxon>
        <taxon>Appendicularia</taxon>
        <taxon>Copelata</taxon>
        <taxon>Oikopleuridae</taxon>
        <taxon>Oikopleura</taxon>
    </lineage>
</organism>
<proteinExistence type="predicted"/>
<gene>
    <name evidence="2" type="ORF">GSOID_T00024848001</name>
</gene>